<protein>
    <recommendedName>
        <fullName evidence="8">ATP synthase subunit delta</fullName>
    </recommendedName>
    <alternativeName>
        <fullName evidence="8">ATP synthase F(1) sector subunit delta</fullName>
    </alternativeName>
    <alternativeName>
        <fullName evidence="8">F-type ATPase subunit delta</fullName>
        <shortName evidence="8">F-ATPase subunit delta</shortName>
    </alternativeName>
</protein>
<dbReference type="HAMAP" id="MF_01416">
    <property type="entry name" value="ATP_synth_delta_bact"/>
    <property type="match status" value="1"/>
</dbReference>
<comment type="subcellular location">
    <subcellularLocation>
        <location evidence="8">Cell membrane</location>
        <topology evidence="8">Peripheral membrane protein</topology>
    </subcellularLocation>
    <subcellularLocation>
        <location evidence="1">Membrane</location>
    </subcellularLocation>
</comment>
<dbReference type="PROSITE" id="PS00389">
    <property type="entry name" value="ATPASE_DELTA"/>
    <property type="match status" value="1"/>
</dbReference>
<dbReference type="NCBIfam" id="NF004406">
    <property type="entry name" value="PRK05758.3-2"/>
    <property type="match status" value="1"/>
</dbReference>
<evidence type="ECO:0000256" key="6">
    <source>
        <dbReference type="ARBA" id="ARBA00023196"/>
    </source>
</evidence>
<dbReference type="OrthoDB" id="9796185at2"/>
<sequence length="186" mass="20057">MAAGGTGSGGLAARYAAALFELADEKKQLDEVAKDLRELKAMLAESADLRQLIRNPMISRIDQGRAMQALLDKAGASALMHRFVGLVAQNRRLFVLPEIIDAYLAELARRRGEASAQVVSAQPLDERQRQAVTEALKRVTGGKVAVDLKVDPSLLGGLVVKVGSRLVDSSLKTKLQRLQLAMKGVE</sequence>
<evidence type="ECO:0000256" key="9">
    <source>
        <dbReference type="SAM" id="Coils"/>
    </source>
</evidence>
<dbReference type="Proteomes" id="UP000326202">
    <property type="component" value="Chromosome"/>
</dbReference>
<dbReference type="KEGG" id="htq:FRZ44_48580"/>
<dbReference type="Gene3D" id="1.10.520.20">
    <property type="entry name" value="N-terminal domain of the delta subunit of the F1F0-ATP synthase"/>
    <property type="match status" value="1"/>
</dbReference>
<dbReference type="GO" id="GO:0005886">
    <property type="term" value="C:plasma membrane"/>
    <property type="evidence" value="ECO:0007669"/>
    <property type="project" value="UniProtKB-SubCell"/>
</dbReference>
<evidence type="ECO:0000313" key="10">
    <source>
        <dbReference type="EMBL" id="QEX19544.1"/>
    </source>
</evidence>
<dbReference type="InterPro" id="IPR020781">
    <property type="entry name" value="ATPase_OSCP/d_CS"/>
</dbReference>
<organism evidence="10 11">
    <name type="scientific">Hypericibacter terrae</name>
    <dbReference type="NCBI Taxonomy" id="2602015"/>
    <lineage>
        <taxon>Bacteria</taxon>
        <taxon>Pseudomonadati</taxon>
        <taxon>Pseudomonadota</taxon>
        <taxon>Alphaproteobacteria</taxon>
        <taxon>Rhodospirillales</taxon>
        <taxon>Dongiaceae</taxon>
        <taxon>Hypericibacter</taxon>
    </lineage>
</organism>
<dbReference type="EMBL" id="CP042906">
    <property type="protein sequence ID" value="QEX19544.1"/>
    <property type="molecule type" value="Genomic_DNA"/>
</dbReference>
<keyword evidence="8" id="KW-1003">Cell membrane</keyword>
<gene>
    <name evidence="8 10" type="primary">atpH</name>
    <name evidence="10" type="ORF">FRZ44_48580</name>
</gene>
<evidence type="ECO:0000256" key="3">
    <source>
        <dbReference type="ARBA" id="ARBA00022781"/>
    </source>
</evidence>
<dbReference type="GO" id="GO:0045259">
    <property type="term" value="C:proton-transporting ATP synthase complex"/>
    <property type="evidence" value="ECO:0007669"/>
    <property type="project" value="UniProtKB-KW"/>
</dbReference>
<dbReference type="InterPro" id="IPR000711">
    <property type="entry name" value="ATPase_OSCP/dsu"/>
</dbReference>
<feature type="coiled-coil region" evidence="9">
    <location>
        <begin position="19"/>
        <end position="49"/>
    </location>
</feature>
<keyword evidence="2 8" id="KW-0813">Transport</keyword>
<evidence type="ECO:0000256" key="8">
    <source>
        <dbReference type="HAMAP-Rule" id="MF_01416"/>
    </source>
</evidence>
<dbReference type="NCBIfam" id="TIGR01145">
    <property type="entry name" value="ATP_synt_delta"/>
    <property type="match status" value="1"/>
</dbReference>
<evidence type="ECO:0000313" key="11">
    <source>
        <dbReference type="Proteomes" id="UP000326202"/>
    </source>
</evidence>
<dbReference type="SUPFAM" id="SSF47928">
    <property type="entry name" value="N-terminal domain of the delta subunit of the F1F0-ATP synthase"/>
    <property type="match status" value="1"/>
</dbReference>
<comment type="similarity">
    <text evidence="8">Belongs to the ATPase delta chain family.</text>
</comment>
<dbReference type="NCBIfam" id="NF004402">
    <property type="entry name" value="PRK05758.2-2"/>
    <property type="match status" value="1"/>
</dbReference>
<keyword evidence="5 8" id="KW-0472">Membrane</keyword>
<keyword evidence="3 8" id="KW-0375">Hydrogen ion transport</keyword>
<keyword evidence="6 8" id="KW-0139">CF(1)</keyword>
<dbReference type="Pfam" id="PF00213">
    <property type="entry name" value="OSCP"/>
    <property type="match status" value="1"/>
</dbReference>
<evidence type="ECO:0000256" key="1">
    <source>
        <dbReference type="ARBA" id="ARBA00004370"/>
    </source>
</evidence>
<keyword evidence="9" id="KW-0175">Coiled coil</keyword>
<comment type="function">
    <text evidence="8">F(1)F(0) ATP synthase produces ATP from ADP in the presence of a proton or sodium gradient. F-type ATPases consist of two structural domains, F(1) containing the extramembraneous catalytic core and F(0) containing the membrane proton channel, linked together by a central stalk and a peripheral stalk. During catalysis, ATP synthesis in the catalytic domain of F(1) is coupled via a rotary mechanism of the central stalk subunits to proton translocation.</text>
</comment>
<evidence type="ECO:0000256" key="2">
    <source>
        <dbReference type="ARBA" id="ARBA00022448"/>
    </source>
</evidence>
<dbReference type="InterPro" id="IPR026015">
    <property type="entry name" value="ATP_synth_OSCP/delta_N_sf"/>
</dbReference>
<dbReference type="PRINTS" id="PR00125">
    <property type="entry name" value="ATPASEDELTA"/>
</dbReference>
<dbReference type="RefSeq" id="WP_151179602.1">
    <property type="nucleotide sequence ID" value="NZ_CP042906.1"/>
</dbReference>
<comment type="function">
    <text evidence="8">This protein is part of the stalk that links CF(0) to CF(1). It either transmits conformational changes from CF(0) to CF(1) or is implicated in proton conduction.</text>
</comment>
<dbReference type="GO" id="GO:0046933">
    <property type="term" value="F:proton-transporting ATP synthase activity, rotational mechanism"/>
    <property type="evidence" value="ECO:0007669"/>
    <property type="project" value="UniProtKB-UniRule"/>
</dbReference>
<evidence type="ECO:0000256" key="5">
    <source>
        <dbReference type="ARBA" id="ARBA00023136"/>
    </source>
</evidence>
<accession>A0A5J6MQ17</accession>
<name>A0A5J6MQ17_9PROT</name>
<keyword evidence="4 8" id="KW-0406">Ion transport</keyword>
<reference evidence="10 11" key="1">
    <citation type="submission" date="2019-08" db="EMBL/GenBank/DDBJ databases">
        <title>Hyperibacter terrae gen. nov., sp. nov. and Hyperibacter viscosus sp. nov., two new members in the family Rhodospirillaceae isolated from the rhizosphere of Hypericum perforatum.</title>
        <authorList>
            <person name="Noviana Z."/>
        </authorList>
    </citation>
    <scope>NUCLEOTIDE SEQUENCE [LARGE SCALE GENOMIC DNA]</scope>
    <source>
        <strain evidence="10 11">R5913</strain>
    </source>
</reference>
<dbReference type="AlphaFoldDB" id="A0A5J6MQ17"/>
<evidence type="ECO:0000256" key="7">
    <source>
        <dbReference type="ARBA" id="ARBA00023310"/>
    </source>
</evidence>
<dbReference type="PANTHER" id="PTHR11910">
    <property type="entry name" value="ATP SYNTHASE DELTA CHAIN"/>
    <property type="match status" value="1"/>
</dbReference>
<evidence type="ECO:0000256" key="4">
    <source>
        <dbReference type="ARBA" id="ARBA00023065"/>
    </source>
</evidence>
<keyword evidence="7 8" id="KW-0066">ATP synthesis</keyword>
<keyword evidence="11" id="KW-1185">Reference proteome</keyword>
<proteinExistence type="inferred from homology"/>